<dbReference type="EC" id="2.6.1.92" evidence="6"/>
<evidence type="ECO:0000256" key="1">
    <source>
        <dbReference type="ARBA" id="ARBA00022898"/>
    </source>
</evidence>
<keyword evidence="1 4" id="KW-0663">Pyridoxal phosphate</keyword>
<feature type="active site" description="Proton acceptor" evidence="3">
    <location>
        <position position="188"/>
    </location>
</feature>
<proteinExistence type="inferred from homology"/>
<dbReference type="InterPro" id="IPR015424">
    <property type="entry name" value="PyrdxlP-dep_Trfase"/>
</dbReference>
<dbReference type="PIRSF" id="PIRSF000390">
    <property type="entry name" value="PLP_StrS"/>
    <property type="match status" value="1"/>
</dbReference>
<evidence type="ECO:0000313" key="7">
    <source>
        <dbReference type="Proteomes" id="UP001155059"/>
    </source>
</evidence>
<name>A0A9X1Z1X6_9PSED</name>
<gene>
    <name evidence="6" type="primary">pseC</name>
    <name evidence="6" type="ORF">M1B34_29635</name>
</gene>
<dbReference type="Gene3D" id="3.40.640.10">
    <property type="entry name" value="Type I PLP-dependent aspartate aminotransferase-like (Major domain)"/>
    <property type="match status" value="1"/>
</dbReference>
<dbReference type="GO" id="GO:0008483">
    <property type="term" value="F:transaminase activity"/>
    <property type="evidence" value="ECO:0007669"/>
    <property type="project" value="UniProtKB-KW"/>
</dbReference>
<protein>
    <submittedName>
        <fullName evidence="6">UDP-4-amino-4, 6-dideoxy-N-acetyl-beta-L-altrosamine transaminase</fullName>
        <ecNumber evidence="6">2.6.1.92</ecNumber>
    </submittedName>
</protein>
<keyword evidence="6" id="KW-0032">Aminotransferase</keyword>
<dbReference type="InterPro" id="IPR000653">
    <property type="entry name" value="DegT/StrS_aminotransferase"/>
</dbReference>
<organism evidence="6 7">
    <name type="scientific">Pseudomonas morbosilactucae</name>
    <dbReference type="NCBI Taxonomy" id="2938197"/>
    <lineage>
        <taxon>Bacteria</taxon>
        <taxon>Pseudomonadati</taxon>
        <taxon>Pseudomonadota</taxon>
        <taxon>Gammaproteobacteria</taxon>
        <taxon>Pseudomonadales</taxon>
        <taxon>Pseudomonadaceae</taxon>
        <taxon>Pseudomonas</taxon>
    </lineage>
</organism>
<dbReference type="CDD" id="cd00616">
    <property type="entry name" value="AHBA_syn"/>
    <property type="match status" value="1"/>
</dbReference>
<reference evidence="6 7" key="1">
    <citation type="journal article" date="2022" name="Int. J. Syst. Evol. Microbiol.">
        <title>Pseudomonas aegrilactucae sp. nov. and Pseudomonas morbosilactucae sp. nov., pathogens causing bacterial rot of lettuce in Japan.</title>
        <authorList>
            <person name="Sawada H."/>
            <person name="Fujikawa T."/>
            <person name="Satou M."/>
        </authorList>
    </citation>
    <scope>NUCLEOTIDE SEQUENCE [LARGE SCALE GENOMIC DNA]</scope>
    <source>
        <strain evidence="6 7">MAFF 302030</strain>
    </source>
</reference>
<dbReference type="Pfam" id="PF01041">
    <property type="entry name" value="DegT_DnrJ_EryC1"/>
    <property type="match status" value="1"/>
</dbReference>
<reference evidence="6 7" key="2">
    <citation type="journal article" date="2023" name="Plant Pathol.">
        <title>Dismantling and reorganizing Pseudomonas marginalis sensu#lato.</title>
        <authorList>
            <person name="Sawada H."/>
            <person name="Fujikawa T."/>
            <person name="Satou M."/>
        </authorList>
    </citation>
    <scope>NUCLEOTIDE SEQUENCE [LARGE SCALE GENOMIC DNA]</scope>
    <source>
        <strain evidence="6 7">MAFF 302030</strain>
    </source>
</reference>
<dbReference type="PANTHER" id="PTHR30244">
    <property type="entry name" value="TRANSAMINASE"/>
    <property type="match status" value="1"/>
</dbReference>
<comment type="caution">
    <text evidence="6">The sequence shown here is derived from an EMBL/GenBank/DDBJ whole genome shotgun (WGS) entry which is preliminary data.</text>
</comment>
<dbReference type="GO" id="GO:0030170">
    <property type="term" value="F:pyridoxal phosphate binding"/>
    <property type="evidence" value="ECO:0007669"/>
    <property type="project" value="TreeGrafter"/>
</dbReference>
<dbReference type="NCBIfam" id="TIGR03588">
    <property type="entry name" value="PseC"/>
    <property type="match status" value="1"/>
</dbReference>
<dbReference type="Proteomes" id="UP001155059">
    <property type="component" value="Unassembled WGS sequence"/>
</dbReference>
<dbReference type="InterPro" id="IPR020026">
    <property type="entry name" value="PseC"/>
</dbReference>
<dbReference type="InterPro" id="IPR015422">
    <property type="entry name" value="PyrdxlP-dep_Trfase_small"/>
</dbReference>
<dbReference type="GO" id="GO:0000271">
    <property type="term" value="P:polysaccharide biosynthetic process"/>
    <property type="evidence" value="ECO:0007669"/>
    <property type="project" value="TreeGrafter"/>
</dbReference>
<dbReference type="Gene3D" id="3.90.1150.10">
    <property type="entry name" value="Aspartate Aminotransferase, domain 1"/>
    <property type="match status" value="1"/>
</dbReference>
<dbReference type="AlphaFoldDB" id="A0A9X1Z1X6"/>
<comment type="similarity">
    <text evidence="2 5">Belongs to the DegT/DnrJ/EryC1 family.</text>
</comment>
<sequence>MIPYGRQSLDQADIDAVVAVLQSDWLTQGPTIERFEQAMAAHCEAGHGVAVCNATAALHIACLAAGLGPGDWLWTTPNTFLASANCGRYCGASVDFVDIDPQTWNLDAGALAVKLQAAEVSGRLPKVVVAVAFSGQSCDLRALGELSRRYGFTLIEDASHAVGACYAGRPVGCGEFAVMTVFSFHPVKIITTAEGGMVMTNSPQLAERLRRLRSHGMTRDPEHMTEASHGPWYYQQIELGFNYRITDIQAALGLSQLDKLEGFVARRRQLAARYTELLSDLPLSLPVAQADALSAWHLYVVRLRLDRLQRSHREIFEALREAGVGVNLHYIPVHLQPDYAQFGFSRGDFPEVERYYAEAISLPLFPGLTDEQQDYVVAQLRRLLQEPQTL</sequence>
<evidence type="ECO:0000256" key="5">
    <source>
        <dbReference type="RuleBase" id="RU004508"/>
    </source>
</evidence>
<evidence type="ECO:0000256" key="4">
    <source>
        <dbReference type="PIRSR" id="PIRSR000390-2"/>
    </source>
</evidence>
<dbReference type="InterPro" id="IPR015421">
    <property type="entry name" value="PyrdxlP-dep_Trfase_major"/>
</dbReference>
<dbReference type="EMBL" id="JALQCW010000090">
    <property type="protein sequence ID" value="MCK9801719.1"/>
    <property type="molecule type" value="Genomic_DNA"/>
</dbReference>
<evidence type="ECO:0000256" key="2">
    <source>
        <dbReference type="ARBA" id="ARBA00037999"/>
    </source>
</evidence>
<dbReference type="PANTHER" id="PTHR30244:SF34">
    <property type="entry name" value="DTDP-4-AMINO-4,6-DIDEOXYGALACTOSE TRANSAMINASE"/>
    <property type="match status" value="1"/>
</dbReference>
<accession>A0A9X1Z1X6</accession>
<evidence type="ECO:0000256" key="3">
    <source>
        <dbReference type="PIRSR" id="PIRSR000390-1"/>
    </source>
</evidence>
<keyword evidence="6" id="KW-0808">Transferase</keyword>
<feature type="modified residue" description="N6-(pyridoxal phosphate)lysine" evidence="4">
    <location>
        <position position="188"/>
    </location>
</feature>
<evidence type="ECO:0000313" key="6">
    <source>
        <dbReference type="EMBL" id="MCK9801719.1"/>
    </source>
</evidence>
<dbReference type="RefSeq" id="WP_268266995.1">
    <property type="nucleotide sequence ID" value="NZ_JALQCW010000090.1"/>
</dbReference>
<dbReference type="SUPFAM" id="SSF53383">
    <property type="entry name" value="PLP-dependent transferases"/>
    <property type="match status" value="1"/>
</dbReference>